<dbReference type="InterPro" id="IPR001254">
    <property type="entry name" value="Trypsin_dom"/>
</dbReference>
<dbReference type="Pfam" id="PF00089">
    <property type="entry name" value="Trypsin"/>
    <property type="match status" value="1"/>
</dbReference>
<name>B4N3Q1_DROWI</name>
<keyword evidence="2" id="KW-0645">Protease</keyword>
<dbReference type="Gene3D" id="2.40.10.10">
    <property type="entry name" value="Trypsin-like serine proteases"/>
    <property type="match status" value="1"/>
</dbReference>
<dbReference type="InterPro" id="IPR043504">
    <property type="entry name" value="Peptidase_S1_PA_chymotrypsin"/>
</dbReference>
<feature type="chain" id="PRO_5006458193" description="Peptidase S1 domain-containing protein" evidence="8">
    <location>
        <begin position="22"/>
        <end position="275"/>
    </location>
</feature>
<dbReference type="eggNOG" id="KOG3627">
    <property type="taxonomic scope" value="Eukaryota"/>
</dbReference>
<evidence type="ECO:0000256" key="5">
    <source>
        <dbReference type="ARBA" id="ARBA00022825"/>
    </source>
</evidence>
<organism evidence="10 11">
    <name type="scientific">Drosophila willistoni</name>
    <name type="common">Fruit fly</name>
    <dbReference type="NCBI Taxonomy" id="7260"/>
    <lineage>
        <taxon>Eukaryota</taxon>
        <taxon>Metazoa</taxon>
        <taxon>Ecdysozoa</taxon>
        <taxon>Arthropoda</taxon>
        <taxon>Hexapoda</taxon>
        <taxon>Insecta</taxon>
        <taxon>Pterygota</taxon>
        <taxon>Neoptera</taxon>
        <taxon>Endopterygota</taxon>
        <taxon>Diptera</taxon>
        <taxon>Brachycera</taxon>
        <taxon>Muscomorpha</taxon>
        <taxon>Ephydroidea</taxon>
        <taxon>Drosophilidae</taxon>
        <taxon>Drosophila</taxon>
        <taxon>Sophophora</taxon>
    </lineage>
</organism>
<keyword evidence="6" id="KW-0865">Zymogen</keyword>
<dbReference type="SUPFAM" id="SSF50494">
    <property type="entry name" value="Trypsin-like serine proteases"/>
    <property type="match status" value="1"/>
</dbReference>
<dbReference type="PROSITE" id="PS50240">
    <property type="entry name" value="TRYPSIN_DOM"/>
    <property type="match status" value="1"/>
</dbReference>
<feature type="domain" description="Peptidase S1" evidence="9">
    <location>
        <begin position="52"/>
        <end position="272"/>
    </location>
</feature>
<dbReference type="CDD" id="cd00190">
    <property type="entry name" value="Tryp_SPc"/>
    <property type="match status" value="1"/>
</dbReference>
<dbReference type="Proteomes" id="UP000007798">
    <property type="component" value="Unassembled WGS sequence"/>
</dbReference>
<evidence type="ECO:0000256" key="3">
    <source>
        <dbReference type="ARBA" id="ARBA00022729"/>
    </source>
</evidence>
<comment type="similarity">
    <text evidence="1">Belongs to the peptidase S1 family.</text>
</comment>
<keyword evidence="5" id="KW-0720">Serine protease</keyword>
<dbReference type="PRINTS" id="PR00722">
    <property type="entry name" value="CHYMOTRYPSIN"/>
</dbReference>
<dbReference type="InterPro" id="IPR018114">
    <property type="entry name" value="TRYPSIN_HIS"/>
</dbReference>
<dbReference type="SMR" id="B4N3Q1"/>
<dbReference type="MEROPS" id="S01.A16"/>
<reference evidence="10 11" key="1">
    <citation type="journal article" date="2007" name="Nature">
        <title>Evolution of genes and genomes on the Drosophila phylogeny.</title>
        <authorList>
            <consortium name="Drosophila 12 Genomes Consortium"/>
            <person name="Clark A.G."/>
            <person name="Eisen M.B."/>
            <person name="Smith D.R."/>
            <person name="Bergman C.M."/>
            <person name="Oliver B."/>
            <person name="Markow T.A."/>
            <person name="Kaufman T.C."/>
            <person name="Kellis M."/>
            <person name="Gelbart W."/>
            <person name="Iyer V.N."/>
            <person name="Pollard D.A."/>
            <person name="Sackton T.B."/>
            <person name="Larracuente A.M."/>
            <person name="Singh N.D."/>
            <person name="Abad J.P."/>
            <person name="Abt D.N."/>
            <person name="Adryan B."/>
            <person name="Aguade M."/>
            <person name="Akashi H."/>
            <person name="Anderson W.W."/>
            <person name="Aquadro C.F."/>
            <person name="Ardell D.H."/>
            <person name="Arguello R."/>
            <person name="Artieri C.G."/>
            <person name="Barbash D.A."/>
            <person name="Barker D."/>
            <person name="Barsanti P."/>
            <person name="Batterham P."/>
            <person name="Batzoglou S."/>
            <person name="Begun D."/>
            <person name="Bhutkar A."/>
            <person name="Blanco E."/>
            <person name="Bosak S.A."/>
            <person name="Bradley R.K."/>
            <person name="Brand A.D."/>
            <person name="Brent M.R."/>
            <person name="Brooks A.N."/>
            <person name="Brown R.H."/>
            <person name="Butlin R.K."/>
            <person name="Caggese C."/>
            <person name="Calvi B.R."/>
            <person name="Bernardo de Carvalho A."/>
            <person name="Caspi A."/>
            <person name="Castrezana S."/>
            <person name="Celniker S.E."/>
            <person name="Chang J.L."/>
            <person name="Chapple C."/>
            <person name="Chatterji S."/>
            <person name="Chinwalla A."/>
            <person name="Civetta A."/>
            <person name="Clifton S.W."/>
            <person name="Comeron J.M."/>
            <person name="Costello J.C."/>
            <person name="Coyne J.A."/>
            <person name="Daub J."/>
            <person name="David R.G."/>
            <person name="Delcher A.L."/>
            <person name="Delehaunty K."/>
            <person name="Do C.B."/>
            <person name="Ebling H."/>
            <person name="Edwards K."/>
            <person name="Eickbush T."/>
            <person name="Evans J.D."/>
            <person name="Filipski A."/>
            <person name="Findeiss S."/>
            <person name="Freyhult E."/>
            <person name="Fulton L."/>
            <person name="Fulton R."/>
            <person name="Garcia A.C."/>
            <person name="Gardiner A."/>
            <person name="Garfield D.A."/>
            <person name="Garvin B.E."/>
            <person name="Gibson G."/>
            <person name="Gilbert D."/>
            <person name="Gnerre S."/>
            <person name="Godfrey J."/>
            <person name="Good R."/>
            <person name="Gotea V."/>
            <person name="Gravely B."/>
            <person name="Greenberg A.J."/>
            <person name="Griffiths-Jones S."/>
            <person name="Gross S."/>
            <person name="Guigo R."/>
            <person name="Gustafson E.A."/>
            <person name="Haerty W."/>
            <person name="Hahn M.W."/>
            <person name="Halligan D.L."/>
            <person name="Halpern A.L."/>
            <person name="Halter G.M."/>
            <person name="Han M.V."/>
            <person name="Heger A."/>
            <person name="Hillier L."/>
            <person name="Hinrichs A.S."/>
            <person name="Holmes I."/>
            <person name="Hoskins R.A."/>
            <person name="Hubisz M.J."/>
            <person name="Hultmark D."/>
            <person name="Huntley M.A."/>
            <person name="Jaffe D.B."/>
            <person name="Jagadeeshan S."/>
            <person name="Jeck W.R."/>
            <person name="Johnson J."/>
            <person name="Jones C.D."/>
            <person name="Jordan W.C."/>
            <person name="Karpen G.H."/>
            <person name="Kataoka E."/>
            <person name="Keightley P.D."/>
            <person name="Kheradpour P."/>
            <person name="Kirkness E.F."/>
            <person name="Koerich L.B."/>
            <person name="Kristiansen K."/>
            <person name="Kudrna D."/>
            <person name="Kulathinal R.J."/>
            <person name="Kumar S."/>
            <person name="Kwok R."/>
            <person name="Lander E."/>
            <person name="Langley C.H."/>
            <person name="Lapoint R."/>
            <person name="Lazzaro B.P."/>
            <person name="Lee S.J."/>
            <person name="Levesque L."/>
            <person name="Li R."/>
            <person name="Lin C.F."/>
            <person name="Lin M.F."/>
            <person name="Lindblad-Toh K."/>
            <person name="Llopart A."/>
            <person name="Long M."/>
            <person name="Low L."/>
            <person name="Lozovsky E."/>
            <person name="Lu J."/>
            <person name="Luo M."/>
            <person name="Machado C.A."/>
            <person name="Makalowski W."/>
            <person name="Marzo M."/>
            <person name="Matsuda M."/>
            <person name="Matzkin L."/>
            <person name="McAllister B."/>
            <person name="McBride C.S."/>
            <person name="McKernan B."/>
            <person name="McKernan K."/>
            <person name="Mendez-Lago M."/>
            <person name="Minx P."/>
            <person name="Mollenhauer M.U."/>
            <person name="Montooth K."/>
            <person name="Mount S.M."/>
            <person name="Mu X."/>
            <person name="Myers E."/>
            <person name="Negre B."/>
            <person name="Newfeld S."/>
            <person name="Nielsen R."/>
            <person name="Noor M.A."/>
            <person name="O'Grady P."/>
            <person name="Pachter L."/>
            <person name="Papaceit M."/>
            <person name="Parisi M.J."/>
            <person name="Parisi M."/>
            <person name="Parts L."/>
            <person name="Pedersen J.S."/>
            <person name="Pesole G."/>
            <person name="Phillippy A.M."/>
            <person name="Ponting C.P."/>
            <person name="Pop M."/>
            <person name="Porcelli D."/>
            <person name="Powell J.R."/>
            <person name="Prohaska S."/>
            <person name="Pruitt K."/>
            <person name="Puig M."/>
            <person name="Quesneville H."/>
            <person name="Ram K.R."/>
            <person name="Rand D."/>
            <person name="Rasmussen M.D."/>
            <person name="Reed L.K."/>
            <person name="Reenan R."/>
            <person name="Reily A."/>
            <person name="Remington K.A."/>
            <person name="Rieger T.T."/>
            <person name="Ritchie M.G."/>
            <person name="Robin C."/>
            <person name="Rogers Y.H."/>
            <person name="Rohde C."/>
            <person name="Rozas J."/>
            <person name="Rubenfield M.J."/>
            <person name="Ruiz A."/>
            <person name="Russo S."/>
            <person name="Salzberg S.L."/>
            <person name="Sanchez-Gracia A."/>
            <person name="Saranga D.J."/>
            <person name="Sato H."/>
            <person name="Schaeffer S.W."/>
            <person name="Schatz M.C."/>
            <person name="Schlenke T."/>
            <person name="Schwartz R."/>
            <person name="Segarra C."/>
            <person name="Singh R.S."/>
            <person name="Sirot L."/>
            <person name="Sirota M."/>
            <person name="Sisneros N.B."/>
            <person name="Smith C.D."/>
            <person name="Smith T.F."/>
            <person name="Spieth J."/>
            <person name="Stage D.E."/>
            <person name="Stark A."/>
            <person name="Stephan W."/>
            <person name="Strausberg R.L."/>
            <person name="Strempel S."/>
            <person name="Sturgill D."/>
            <person name="Sutton G."/>
            <person name="Sutton G.G."/>
            <person name="Tao W."/>
            <person name="Teichmann S."/>
            <person name="Tobari Y.N."/>
            <person name="Tomimura Y."/>
            <person name="Tsolas J.M."/>
            <person name="Valente V.L."/>
            <person name="Venter E."/>
            <person name="Venter J.C."/>
            <person name="Vicario S."/>
            <person name="Vieira F.G."/>
            <person name="Vilella A.J."/>
            <person name="Villasante A."/>
            <person name="Walenz B."/>
            <person name="Wang J."/>
            <person name="Wasserman M."/>
            <person name="Watts T."/>
            <person name="Wilson D."/>
            <person name="Wilson R.K."/>
            <person name="Wing R.A."/>
            <person name="Wolfner M.F."/>
            <person name="Wong A."/>
            <person name="Wong G.K."/>
            <person name="Wu C.I."/>
            <person name="Wu G."/>
            <person name="Yamamoto D."/>
            <person name="Yang H.P."/>
            <person name="Yang S.P."/>
            <person name="Yorke J.A."/>
            <person name="Yoshida K."/>
            <person name="Zdobnov E."/>
            <person name="Zhang P."/>
            <person name="Zhang Y."/>
            <person name="Zimin A.V."/>
            <person name="Baldwin J."/>
            <person name="Abdouelleil A."/>
            <person name="Abdulkadir J."/>
            <person name="Abebe A."/>
            <person name="Abera B."/>
            <person name="Abreu J."/>
            <person name="Acer S.C."/>
            <person name="Aftuck L."/>
            <person name="Alexander A."/>
            <person name="An P."/>
            <person name="Anderson E."/>
            <person name="Anderson S."/>
            <person name="Arachi H."/>
            <person name="Azer M."/>
            <person name="Bachantsang P."/>
            <person name="Barry A."/>
            <person name="Bayul T."/>
            <person name="Berlin A."/>
            <person name="Bessette D."/>
            <person name="Bloom T."/>
            <person name="Blye J."/>
            <person name="Boguslavskiy L."/>
            <person name="Bonnet C."/>
            <person name="Boukhgalter B."/>
            <person name="Bourzgui I."/>
            <person name="Brown A."/>
            <person name="Cahill P."/>
            <person name="Channer S."/>
            <person name="Cheshatsang Y."/>
            <person name="Chuda L."/>
            <person name="Citroen M."/>
            <person name="Collymore A."/>
            <person name="Cooke P."/>
            <person name="Costello M."/>
            <person name="D'Aco K."/>
            <person name="Daza R."/>
            <person name="De Haan G."/>
            <person name="DeGray S."/>
            <person name="DeMaso C."/>
            <person name="Dhargay N."/>
            <person name="Dooley K."/>
            <person name="Dooley E."/>
            <person name="Doricent M."/>
            <person name="Dorje P."/>
            <person name="Dorjee K."/>
            <person name="Dupes A."/>
            <person name="Elong R."/>
            <person name="Falk J."/>
            <person name="Farina A."/>
            <person name="Faro S."/>
            <person name="Ferguson D."/>
            <person name="Fisher S."/>
            <person name="Foley C.D."/>
            <person name="Franke A."/>
            <person name="Friedrich D."/>
            <person name="Gadbois L."/>
            <person name="Gearin G."/>
            <person name="Gearin C.R."/>
            <person name="Giannoukos G."/>
            <person name="Goode T."/>
            <person name="Graham J."/>
            <person name="Grandbois E."/>
            <person name="Grewal S."/>
            <person name="Gyaltsen K."/>
            <person name="Hafez N."/>
            <person name="Hagos B."/>
            <person name="Hall J."/>
            <person name="Henson C."/>
            <person name="Hollinger A."/>
            <person name="Honan T."/>
            <person name="Huard M.D."/>
            <person name="Hughes L."/>
            <person name="Hurhula B."/>
            <person name="Husby M.E."/>
            <person name="Kamat A."/>
            <person name="Kanga B."/>
            <person name="Kashin S."/>
            <person name="Khazanovich D."/>
            <person name="Kisner P."/>
            <person name="Lance K."/>
            <person name="Lara M."/>
            <person name="Lee W."/>
            <person name="Lennon N."/>
            <person name="Letendre F."/>
            <person name="LeVine R."/>
            <person name="Lipovsky A."/>
            <person name="Liu X."/>
            <person name="Liu J."/>
            <person name="Liu S."/>
            <person name="Lokyitsang T."/>
            <person name="Lokyitsang Y."/>
            <person name="Lubonja R."/>
            <person name="Lui A."/>
            <person name="MacDonald P."/>
            <person name="Magnisalis V."/>
            <person name="Maru K."/>
            <person name="Matthews C."/>
            <person name="McCusker W."/>
            <person name="McDonough S."/>
            <person name="Mehta T."/>
            <person name="Meldrim J."/>
            <person name="Meneus L."/>
            <person name="Mihai O."/>
            <person name="Mihalev A."/>
            <person name="Mihova T."/>
            <person name="Mittelman R."/>
            <person name="Mlenga V."/>
            <person name="Montmayeur A."/>
            <person name="Mulrain L."/>
            <person name="Navidi A."/>
            <person name="Naylor J."/>
            <person name="Negash T."/>
            <person name="Nguyen T."/>
            <person name="Nguyen N."/>
            <person name="Nicol R."/>
            <person name="Norbu C."/>
            <person name="Norbu N."/>
            <person name="Novod N."/>
            <person name="O'Neill B."/>
            <person name="Osman S."/>
            <person name="Markiewicz E."/>
            <person name="Oyono O.L."/>
            <person name="Patti C."/>
            <person name="Phunkhang P."/>
            <person name="Pierre F."/>
            <person name="Priest M."/>
            <person name="Raghuraman S."/>
            <person name="Rege F."/>
            <person name="Reyes R."/>
            <person name="Rise C."/>
            <person name="Rogov P."/>
            <person name="Ross K."/>
            <person name="Ryan E."/>
            <person name="Settipalli S."/>
            <person name="Shea T."/>
            <person name="Sherpa N."/>
            <person name="Shi L."/>
            <person name="Shih D."/>
            <person name="Sparrow T."/>
            <person name="Spaulding J."/>
            <person name="Stalker J."/>
            <person name="Stange-Thomann N."/>
            <person name="Stavropoulos S."/>
            <person name="Stone C."/>
            <person name="Strader C."/>
            <person name="Tesfaye S."/>
            <person name="Thomson T."/>
            <person name="Thoulutsang Y."/>
            <person name="Thoulutsang D."/>
            <person name="Topham K."/>
            <person name="Topping I."/>
            <person name="Tsamla T."/>
            <person name="Vassiliev H."/>
            <person name="Vo A."/>
            <person name="Wangchuk T."/>
            <person name="Wangdi T."/>
            <person name="Weiand M."/>
            <person name="Wilkinson J."/>
            <person name="Wilson A."/>
            <person name="Yadav S."/>
            <person name="Young G."/>
            <person name="Yu Q."/>
            <person name="Zembek L."/>
            <person name="Zhong D."/>
            <person name="Zimmer A."/>
            <person name="Zwirko Z."/>
            <person name="Jaffe D.B."/>
            <person name="Alvarez P."/>
            <person name="Brockman W."/>
            <person name="Butler J."/>
            <person name="Chin C."/>
            <person name="Gnerre S."/>
            <person name="Grabherr M."/>
            <person name="Kleber M."/>
            <person name="Mauceli E."/>
            <person name="MacCallum I."/>
        </authorList>
    </citation>
    <scope>NUCLEOTIDE SEQUENCE [LARGE SCALE GENOMIC DNA]</scope>
    <source>
        <strain evidence="11">Tucson 14030-0811.24</strain>
    </source>
</reference>
<dbReference type="GO" id="GO:0006508">
    <property type="term" value="P:proteolysis"/>
    <property type="evidence" value="ECO:0007669"/>
    <property type="project" value="UniProtKB-KW"/>
</dbReference>
<dbReference type="PANTHER" id="PTHR24276">
    <property type="entry name" value="POLYSERASE-RELATED"/>
    <property type="match status" value="1"/>
</dbReference>
<evidence type="ECO:0000256" key="1">
    <source>
        <dbReference type="ARBA" id="ARBA00007664"/>
    </source>
</evidence>
<dbReference type="EMBL" id="CH964095">
    <property type="protein sequence ID" value="EDW79256.2"/>
    <property type="molecule type" value="Genomic_DNA"/>
</dbReference>
<dbReference type="SMART" id="SM00020">
    <property type="entry name" value="Tryp_SPc"/>
    <property type="match status" value="1"/>
</dbReference>
<dbReference type="InParanoid" id="B4N3Q1"/>
<dbReference type="InterPro" id="IPR001314">
    <property type="entry name" value="Peptidase_S1A"/>
</dbReference>
<dbReference type="PROSITE" id="PS00134">
    <property type="entry name" value="TRYPSIN_HIS"/>
    <property type="match status" value="1"/>
</dbReference>
<keyword evidence="7" id="KW-1015">Disulfide bond</keyword>
<dbReference type="GO" id="GO:0004252">
    <property type="term" value="F:serine-type endopeptidase activity"/>
    <property type="evidence" value="ECO:0007669"/>
    <property type="project" value="InterPro"/>
</dbReference>
<evidence type="ECO:0000256" key="7">
    <source>
        <dbReference type="ARBA" id="ARBA00023157"/>
    </source>
</evidence>
<dbReference type="AlphaFoldDB" id="B4N3Q1"/>
<feature type="signal peptide" evidence="8">
    <location>
        <begin position="1"/>
        <end position="21"/>
    </location>
</feature>
<sequence length="275" mass="29548">MLWRWEYVILLIVLGSQLGETAVKRNNNNRSSKNKLRNKSIVKKPAKIQSRIVGGSTTSVSKTPYLVQVRRGSELCGGSIIADRWILTAAHCVKGHSPSQFQVRGGTNTLTGSDGVTRSVIFIAVAPKFTTKSMNMDAALLKLNQSMNGTNIATIAMAKSAPKAGSTVRIVGWGLTREGGSTSNQMRSAQIKVVGKTRCRKDYRSLATITNYMFCARGKNKDSCSGDSGGACTLNNKLVGIVSFGYGCGRAGYPGVYTTVSTIYKWANSVMANNS</sequence>
<keyword evidence="11" id="KW-1185">Reference proteome</keyword>
<keyword evidence="3 8" id="KW-0732">Signal</keyword>
<evidence type="ECO:0000256" key="8">
    <source>
        <dbReference type="SAM" id="SignalP"/>
    </source>
</evidence>
<keyword evidence="4 10" id="KW-0378">Hydrolase</keyword>
<evidence type="ECO:0000313" key="10">
    <source>
        <dbReference type="EMBL" id="EDW79256.2"/>
    </source>
</evidence>
<dbReference type="HOGENOM" id="CLU_006842_7_1_1"/>
<accession>B4N3Q1</accession>
<protein>
    <recommendedName>
        <fullName evidence="9">Peptidase S1 domain-containing protein</fullName>
    </recommendedName>
</protein>
<dbReference type="FunFam" id="2.40.10.10:FF:000034">
    <property type="entry name" value="Eupolytin"/>
    <property type="match status" value="1"/>
</dbReference>
<evidence type="ECO:0000313" key="11">
    <source>
        <dbReference type="Proteomes" id="UP000007798"/>
    </source>
</evidence>
<proteinExistence type="inferred from homology"/>
<dbReference type="OrthoDB" id="10059102at2759"/>
<evidence type="ECO:0000259" key="9">
    <source>
        <dbReference type="PROSITE" id="PS50240"/>
    </source>
</evidence>
<evidence type="ECO:0000256" key="2">
    <source>
        <dbReference type="ARBA" id="ARBA00022670"/>
    </source>
</evidence>
<dbReference type="InterPro" id="IPR009003">
    <property type="entry name" value="Peptidase_S1_PA"/>
</dbReference>
<dbReference type="PANTHER" id="PTHR24276:SF94">
    <property type="entry name" value="AT20289P-RELATED"/>
    <property type="match status" value="1"/>
</dbReference>
<dbReference type="InterPro" id="IPR050430">
    <property type="entry name" value="Peptidase_S1"/>
</dbReference>
<dbReference type="STRING" id="7260.B4N3Q1"/>
<evidence type="ECO:0000256" key="6">
    <source>
        <dbReference type="ARBA" id="ARBA00023145"/>
    </source>
</evidence>
<gene>
    <name evidence="10" type="primary">Dwil\GK19132</name>
    <name evidence="10" type="ORF">Dwil_GK19132</name>
</gene>
<evidence type="ECO:0000256" key="4">
    <source>
        <dbReference type="ARBA" id="ARBA00022801"/>
    </source>
</evidence>